<dbReference type="PRINTS" id="PR00259">
    <property type="entry name" value="TMFOUR"/>
</dbReference>
<dbReference type="Ensembl" id="ENSLBET00000003030.1">
    <property type="protein sequence ID" value="ENSLBEP00000002868.1"/>
    <property type="gene ID" value="ENSLBEG00000002242.1"/>
</dbReference>
<feature type="transmembrane region" description="Helical" evidence="7">
    <location>
        <begin position="77"/>
        <end position="102"/>
    </location>
</feature>
<dbReference type="Gene3D" id="1.10.1450.10">
    <property type="entry name" value="Tetraspanin"/>
    <property type="match status" value="1"/>
</dbReference>
<proteinExistence type="inferred from homology"/>
<evidence type="ECO:0000256" key="3">
    <source>
        <dbReference type="ARBA" id="ARBA00022692"/>
    </source>
</evidence>
<reference evidence="8" key="2">
    <citation type="submission" date="2025-09" db="UniProtKB">
        <authorList>
            <consortium name="Ensembl"/>
        </authorList>
    </citation>
    <scope>IDENTIFICATION</scope>
</reference>
<keyword evidence="6" id="KW-1015">Disulfide bond</keyword>
<keyword evidence="3 7" id="KW-0812">Transmembrane</keyword>
<name>A0A3Q3E759_9LABR</name>
<evidence type="ECO:0000256" key="7">
    <source>
        <dbReference type="SAM" id="Phobius"/>
    </source>
</evidence>
<feature type="disulfide bond" evidence="6">
    <location>
        <begin position="143"/>
        <end position="160"/>
    </location>
</feature>
<evidence type="ECO:0000256" key="4">
    <source>
        <dbReference type="ARBA" id="ARBA00022989"/>
    </source>
</evidence>
<keyword evidence="4 7" id="KW-1133">Transmembrane helix</keyword>
<keyword evidence="5 7" id="KW-0472">Membrane</keyword>
<evidence type="ECO:0000256" key="5">
    <source>
        <dbReference type="ARBA" id="ARBA00023136"/>
    </source>
</evidence>
<dbReference type="PIRSF" id="PIRSF002419">
    <property type="entry name" value="Tetraspanin"/>
    <property type="match status" value="1"/>
</dbReference>
<dbReference type="InterPro" id="IPR008952">
    <property type="entry name" value="Tetraspanin_EC2_sf"/>
</dbReference>
<evidence type="ECO:0000256" key="1">
    <source>
        <dbReference type="ARBA" id="ARBA00004141"/>
    </source>
</evidence>
<dbReference type="Pfam" id="PF00335">
    <property type="entry name" value="Tetraspanin"/>
    <property type="match status" value="1"/>
</dbReference>
<feature type="transmembrane region" description="Helical" evidence="7">
    <location>
        <begin position="6"/>
        <end position="30"/>
    </location>
</feature>
<feature type="transmembrane region" description="Helical" evidence="7">
    <location>
        <begin position="185"/>
        <end position="210"/>
    </location>
</feature>
<evidence type="ECO:0000256" key="6">
    <source>
        <dbReference type="PIRSR" id="PIRSR002419-1"/>
    </source>
</evidence>
<dbReference type="AlphaFoldDB" id="A0A3Q3E759"/>
<feature type="transmembrane region" description="Helical" evidence="7">
    <location>
        <begin position="51"/>
        <end position="71"/>
    </location>
</feature>
<protein>
    <recommendedName>
        <fullName evidence="10">Tetraspanin</fullName>
    </recommendedName>
</protein>
<reference evidence="8" key="1">
    <citation type="submission" date="2025-08" db="UniProtKB">
        <authorList>
            <consortium name="Ensembl"/>
        </authorList>
    </citation>
    <scope>IDENTIFICATION</scope>
</reference>
<dbReference type="InterPro" id="IPR018499">
    <property type="entry name" value="Tetraspanin/Peripherin"/>
</dbReference>
<accession>A0A3Q3E759</accession>
<comment type="similarity">
    <text evidence="2">Belongs to the tetraspanin (TM4SF) family.</text>
</comment>
<evidence type="ECO:0008006" key="10">
    <source>
        <dbReference type="Google" id="ProtNLM"/>
    </source>
</evidence>
<dbReference type="InParanoid" id="A0A3Q3E759"/>
<sequence length="222" mass="24888">MAGIKVVKYLIFSINFLFSVAALIVFGLSVNARIHRVYYHITDDALQAVDLLIVIAVVTLIFSFLGCYGTVRESRCLLILFFVGLLIVFLMLLAVVMLGAIARRPAFHEELKNEIKQQLLPLSEQPEDIQEDLHEVERSGFCCGLVDGYLDWGEVAPDSCTCRDATRKCEVVDGREIYSTPCLSYILTMVDIVVVTLMTTGCVLGALTILEMREIQRFVSQR</sequence>
<dbReference type="InterPro" id="IPR000301">
    <property type="entry name" value="Tetraspanin_animals"/>
</dbReference>
<keyword evidence="9" id="KW-1185">Reference proteome</keyword>
<dbReference type="STRING" id="56723.ENSLBEP00000002868"/>
<dbReference type="GO" id="GO:0005886">
    <property type="term" value="C:plasma membrane"/>
    <property type="evidence" value="ECO:0007669"/>
    <property type="project" value="TreeGrafter"/>
</dbReference>
<organism evidence="8 9">
    <name type="scientific">Labrus bergylta</name>
    <name type="common">ballan wrasse</name>
    <dbReference type="NCBI Taxonomy" id="56723"/>
    <lineage>
        <taxon>Eukaryota</taxon>
        <taxon>Metazoa</taxon>
        <taxon>Chordata</taxon>
        <taxon>Craniata</taxon>
        <taxon>Vertebrata</taxon>
        <taxon>Euteleostomi</taxon>
        <taxon>Actinopterygii</taxon>
        <taxon>Neopterygii</taxon>
        <taxon>Teleostei</taxon>
        <taxon>Neoteleostei</taxon>
        <taxon>Acanthomorphata</taxon>
        <taxon>Eupercaria</taxon>
        <taxon>Labriformes</taxon>
        <taxon>Labridae</taxon>
        <taxon>Labrus</taxon>
    </lineage>
</organism>
<evidence type="ECO:0000256" key="2">
    <source>
        <dbReference type="ARBA" id="ARBA00006840"/>
    </source>
</evidence>
<comment type="subcellular location">
    <subcellularLocation>
        <location evidence="1">Membrane</location>
        <topology evidence="1">Multi-pass membrane protein</topology>
    </subcellularLocation>
</comment>
<dbReference type="GeneTree" id="ENSGT00940000158153"/>
<dbReference type="PANTHER" id="PTHR19282">
    <property type="entry name" value="TETRASPANIN"/>
    <property type="match status" value="1"/>
</dbReference>
<dbReference type="PANTHER" id="PTHR19282:SF380">
    <property type="entry name" value="TETRASPANIN-8"/>
    <property type="match status" value="1"/>
</dbReference>
<evidence type="ECO:0000313" key="8">
    <source>
        <dbReference type="Ensembl" id="ENSLBEP00000002868.1"/>
    </source>
</evidence>
<evidence type="ECO:0000313" key="9">
    <source>
        <dbReference type="Proteomes" id="UP000261660"/>
    </source>
</evidence>
<dbReference type="Proteomes" id="UP000261660">
    <property type="component" value="Unplaced"/>
</dbReference>